<evidence type="ECO:0000256" key="9">
    <source>
        <dbReference type="RuleBase" id="RU004468"/>
    </source>
</evidence>
<keyword evidence="2 9" id="KW-0378">Hydrolase</keyword>
<feature type="active site" description="Nucleophile" evidence="7">
    <location>
        <position position="385"/>
    </location>
</feature>
<dbReference type="RefSeq" id="WP_069328107.1">
    <property type="nucleotide sequence ID" value="NZ_MDER01000045.1"/>
</dbReference>
<dbReference type="EMBL" id="MDER01000045">
    <property type="protein sequence ID" value="ODP27879.1"/>
    <property type="molecule type" value="Genomic_DNA"/>
</dbReference>
<dbReference type="InterPro" id="IPR001360">
    <property type="entry name" value="Glyco_hydro_1"/>
</dbReference>
<dbReference type="Proteomes" id="UP000094578">
    <property type="component" value="Unassembled WGS sequence"/>
</dbReference>
<evidence type="ECO:0000313" key="10">
    <source>
        <dbReference type="EMBL" id="ODP27879.1"/>
    </source>
</evidence>
<dbReference type="PANTHER" id="PTHR10353:SF122">
    <property type="entry name" value="6-PHOSPHO-BETA-GLUCOSIDASE ASCB-RELATED"/>
    <property type="match status" value="1"/>
</dbReference>
<evidence type="ECO:0000256" key="8">
    <source>
        <dbReference type="RuleBase" id="RU003690"/>
    </source>
</evidence>
<dbReference type="Gene3D" id="3.20.20.80">
    <property type="entry name" value="Glycosidases"/>
    <property type="match status" value="1"/>
</dbReference>
<dbReference type="Pfam" id="PF00232">
    <property type="entry name" value="Glyco_hydro_1"/>
    <property type="match status" value="1"/>
</dbReference>
<evidence type="ECO:0000256" key="2">
    <source>
        <dbReference type="ARBA" id="ARBA00022801"/>
    </source>
</evidence>
<dbReference type="InterPro" id="IPR017853">
    <property type="entry name" value="GH"/>
</dbReference>
<evidence type="ECO:0000256" key="3">
    <source>
        <dbReference type="ARBA" id="ARBA00023295"/>
    </source>
</evidence>
<dbReference type="AlphaFoldDB" id="A0A1E3L255"/>
<reference evidence="10 11" key="1">
    <citation type="submission" date="2016-08" db="EMBL/GenBank/DDBJ databases">
        <title>Genome sequencing of Paenibacillus sp. TI45-13ar, isolated from Korean traditional nuruk.</title>
        <authorList>
            <person name="Kim S.-J."/>
        </authorList>
    </citation>
    <scope>NUCLEOTIDE SEQUENCE [LARGE SCALE GENOMIC DNA]</scope>
    <source>
        <strain evidence="10 11">TI45-13ar</strain>
    </source>
</reference>
<protein>
    <recommendedName>
        <fullName evidence="6">Amygdalase</fullName>
    </recommendedName>
    <alternativeName>
        <fullName evidence="4">Cellobiase</fullName>
    </alternativeName>
    <alternativeName>
        <fullName evidence="5">Gentiobiase</fullName>
    </alternativeName>
</protein>
<dbReference type="STRING" id="1886670.PTI45_02698"/>
<keyword evidence="11" id="KW-1185">Reference proteome</keyword>
<accession>A0A1E3L255</accession>
<dbReference type="InterPro" id="IPR033132">
    <property type="entry name" value="GH_1_N_CS"/>
</dbReference>
<proteinExistence type="inferred from homology"/>
<evidence type="ECO:0000256" key="7">
    <source>
        <dbReference type="PROSITE-ProRule" id="PRU10055"/>
    </source>
</evidence>
<keyword evidence="3 9" id="KW-0326">Glycosidase</keyword>
<comment type="caution">
    <text evidence="10">The sequence shown here is derived from an EMBL/GenBank/DDBJ whole genome shotgun (WGS) entry which is preliminary data.</text>
</comment>
<dbReference type="NCBIfam" id="NF007158">
    <property type="entry name" value="PRK09593.1"/>
    <property type="match status" value="1"/>
</dbReference>
<evidence type="ECO:0000256" key="1">
    <source>
        <dbReference type="ARBA" id="ARBA00010838"/>
    </source>
</evidence>
<evidence type="ECO:0000313" key="11">
    <source>
        <dbReference type="Proteomes" id="UP000094578"/>
    </source>
</evidence>
<dbReference type="GO" id="GO:0005829">
    <property type="term" value="C:cytosol"/>
    <property type="evidence" value="ECO:0007669"/>
    <property type="project" value="TreeGrafter"/>
</dbReference>
<dbReference type="PATRIC" id="fig|1886670.3.peg.2743"/>
<dbReference type="InterPro" id="IPR018120">
    <property type="entry name" value="Glyco_hydro_1_AS"/>
</dbReference>
<dbReference type="GO" id="GO:0016052">
    <property type="term" value="P:carbohydrate catabolic process"/>
    <property type="evidence" value="ECO:0007669"/>
    <property type="project" value="TreeGrafter"/>
</dbReference>
<sequence>MTNVQQGFPKDFLWGGATAANQLEGAYDVDGKGLSSADMIAYIPKEERGITNHAMEISSERIAQILSGEFEARFPKRDGIDFYHRYKEDIALFAEMGFKVFRLSIHWARIFPNGYDEQPNEAGLQFYDNVFDELRKYNIEPLVTLSHYETPLGLTEKYNGWVDREVVNHFARYAETVFTRYKDKVKYWLTFNEINVLTISAFTGGGVVIDREENKLQAMYQALHHQFVASSIATKLCHEIIPGSQIGCMLARMETYPFSSNPEDIRQAQHDNQMNLFFTDVHARGEYPRFMNRYFAENNIVIQKEAGDDEILKKYTVDYISFSYYMSITVTTSTEGDKAAGNLFGGVKNPYLEASDWGWQIDPIGLRVTLNNFYDRYQKPLFIVENGLGAFDKVEEDGSIHDTYRIEYLRKHIEQMREAIADGVELMGYTSWGPIDLVSMSTSEMSKRYGFIYVDQDDDGNGTLNRSKKDSFEWYKNVIATNGAEL</sequence>
<dbReference type="SUPFAM" id="SSF51445">
    <property type="entry name" value="(Trans)glycosidases"/>
    <property type="match status" value="1"/>
</dbReference>
<name>A0A1E3L255_9BACL</name>
<dbReference type="PROSITE" id="PS00572">
    <property type="entry name" value="GLYCOSYL_HYDROL_F1_1"/>
    <property type="match status" value="1"/>
</dbReference>
<comment type="similarity">
    <text evidence="1 8">Belongs to the glycosyl hydrolase 1 family.</text>
</comment>
<dbReference type="PANTHER" id="PTHR10353">
    <property type="entry name" value="GLYCOSYL HYDROLASE"/>
    <property type="match status" value="1"/>
</dbReference>
<dbReference type="PROSITE" id="PS00653">
    <property type="entry name" value="GLYCOSYL_HYDROL_F1_2"/>
    <property type="match status" value="1"/>
</dbReference>
<dbReference type="PRINTS" id="PR00131">
    <property type="entry name" value="GLHYDRLASE1"/>
</dbReference>
<evidence type="ECO:0000256" key="5">
    <source>
        <dbReference type="ARBA" id="ARBA00032194"/>
    </source>
</evidence>
<dbReference type="GO" id="GO:0008422">
    <property type="term" value="F:beta-glucosidase activity"/>
    <property type="evidence" value="ECO:0007669"/>
    <property type="project" value="TreeGrafter"/>
</dbReference>
<evidence type="ECO:0000256" key="4">
    <source>
        <dbReference type="ARBA" id="ARBA00031448"/>
    </source>
</evidence>
<gene>
    <name evidence="10" type="ORF">PTI45_02698</name>
</gene>
<dbReference type="NCBIfam" id="NF007356">
    <property type="entry name" value="PRK09852.1"/>
    <property type="match status" value="1"/>
</dbReference>
<dbReference type="FunFam" id="3.20.20.80:FF:000004">
    <property type="entry name" value="Beta-glucosidase 6-phospho-beta-glucosidase"/>
    <property type="match status" value="1"/>
</dbReference>
<evidence type="ECO:0000256" key="6">
    <source>
        <dbReference type="ARBA" id="ARBA00079432"/>
    </source>
</evidence>
<organism evidence="10 11">
    <name type="scientific">Paenibacillus nuruki</name>
    <dbReference type="NCBI Taxonomy" id="1886670"/>
    <lineage>
        <taxon>Bacteria</taxon>
        <taxon>Bacillati</taxon>
        <taxon>Bacillota</taxon>
        <taxon>Bacilli</taxon>
        <taxon>Bacillales</taxon>
        <taxon>Paenibacillaceae</taxon>
        <taxon>Paenibacillus</taxon>
    </lineage>
</organism>